<organism evidence="1 2">
    <name type="scientific">Laetiporus sulphureus 93-53</name>
    <dbReference type="NCBI Taxonomy" id="1314785"/>
    <lineage>
        <taxon>Eukaryota</taxon>
        <taxon>Fungi</taxon>
        <taxon>Dikarya</taxon>
        <taxon>Basidiomycota</taxon>
        <taxon>Agaricomycotina</taxon>
        <taxon>Agaricomycetes</taxon>
        <taxon>Polyporales</taxon>
        <taxon>Laetiporus</taxon>
    </lineage>
</organism>
<reference evidence="1 2" key="1">
    <citation type="journal article" date="2016" name="Mol. Biol. Evol.">
        <title>Comparative Genomics of Early-Diverging Mushroom-Forming Fungi Provides Insights into the Origins of Lignocellulose Decay Capabilities.</title>
        <authorList>
            <person name="Nagy L.G."/>
            <person name="Riley R."/>
            <person name="Tritt A."/>
            <person name="Adam C."/>
            <person name="Daum C."/>
            <person name="Floudas D."/>
            <person name="Sun H."/>
            <person name="Yadav J.S."/>
            <person name="Pangilinan J."/>
            <person name="Larsson K.H."/>
            <person name="Matsuura K."/>
            <person name="Barry K."/>
            <person name="Labutti K."/>
            <person name="Kuo R."/>
            <person name="Ohm R.A."/>
            <person name="Bhattacharya S.S."/>
            <person name="Shirouzu T."/>
            <person name="Yoshinaga Y."/>
            <person name="Martin F.M."/>
            <person name="Grigoriev I.V."/>
            <person name="Hibbett D.S."/>
        </authorList>
    </citation>
    <scope>NUCLEOTIDE SEQUENCE [LARGE SCALE GENOMIC DNA]</scope>
    <source>
        <strain evidence="1 2">93-53</strain>
    </source>
</reference>
<dbReference type="EMBL" id="KV427606">
    <property type="protein sequence ID" value="KZT12166.1"/>
    <property type="molecule type" value="Genomic_DNA"/>
</dbReference>
<dbReference type="RefSeq" id="XP_040769814.1">
    <property type="nucleotide sequence ID" value="XM_040906778.1"/>
</dbReference>
<dbReference type="GeneID" id="63823807"/>
<dbReference type="Proteomes" id="UP000076871">
    <property type="component" value="Unassembled WGS sequence"/>
</dbReference>
<dbReference type="InParanoid" id="A0A165HTF6"/>
<proteinExistence type="predicted"/>
<dbReference type="AlphaFoldDB" id="A0A165HTF6"/>
<accession>A0A165HTF6</accession>
<protein>
    <submittedName>
        <fullName evidence="1">Uncharacterized protein</fullName>
    </submittedName>
</protein>
<evidence type="ECO:0000313" key="2">
    <source>
        <dbReference type="Proteomes" id="UP000076871"/>
    </source>
</evidence>
<keyword evidence="2" id="KW-1185">Reference proteome</keyword>
<gene>
    <name evidence="1" type="ORF">LAESUDRAFT_710614</name>
</gene>
<sequence length="292" mass="32668">MQGLSNGNTEEAPILAGVVNFNRATMPQEPGRETDPLLLFRRVPIVPYTSVAERIFARENSPSPAMTSTRRTEFDEYPWMSAMRQGSHNSDPHVRAMHATRIVSMYNQWDASKLSQLGASFSICLEDNVSQESATVAHFAREVHDQLPSRDAEIPAETEKQVVLNHCQSTRWKARMGLEVSVTPRYGVCGIHCGSVRRTSGTFRHLLNSIPIDTKQFAWRLNDLDLKDNASIAGQRFGNDEVQRIKKDLMSFLPPWANPEYVSTDHECLRSLSAASEQGLPVRNSDTGTAPK</sequence>
<name>A0A165HTF6_9APHY</name>
<evidence type="ECO:0000313" key="1">
    <source>
        <dbReference type="EMBL" id="KZT12166.1"/>
    </source>
</evidence>